<dbReference type="InterPro" id="IPR011010">
    <property type="entry name" value="DNA_brk_join_enz"/>
</dbReference>
<dbReference type="KEGG" id="amij:EQM06_03290"/>
<keyword evidence="6" id="KW-1185">Reference proteome</keyword>
<protein>
    <recommendedName>
        <fullName evidence="4">Core-binding (CB) domain-containing protein</fullName>
    </recommendedName>
</protein>
<name>A0A410PTN9_9FIRM</name>
<sequence length="187" mass="22141">MKKMLSRVGQKGGFIMPKIKMCDSDNKSIKDGCEEFLLMCKVRNYSKYTIKYYQNVIHNFELFYPLDSSIEEVTELIVNKYLLFLNNKGIAGKTVKAYIGGIRTVFYFFMEKGWIEKFIIKRPKFEKPIKNVYMKEELNKQLHSKLTYDDAENLFNLIIDHGEHCSEKYFKEGMISGIRLFKELLYT</sequence>
<dbReference type="Proteomes" id="UP000287601">
    <property type="component" value="Chromosome"/>
</dbReference>
<dbReference type="GO" id="GO:0003677">
    <property type="term" value="F:DNA binding"/>
    <property type="evidence" value="ECO:0007669"/>
    <property type="project" value="UniProtKB-UniRule"/>
</dbReference>
<evidence type="ECO:0000259" key="4">
    <source>
        <dbReference type="PROSITE" id="PS51900"/>
    </source>
</evidence>
<dbReference type="PROSITE" id="PS51900">
    <property type="entry name" value="CB"/>
    <property type="match status" value="1"/>
</dbReference>
<dbReference type="Pfam" id="PF13495">
    <property type="entry name" value="Phage_int_SAM_4"/>
    <property type="match status" value="1"/>
</dbReference>
<comment type="similarity">
    <text evidence="1">Belongs to the 'phage' integrase family.</text>
</comment>
<dbReference type="Gene3D" id="1.10.150.130">
    <property type="match status" value="1"/>
</dbReference>
<proteinExistence type="inferred from homology"/>
<dbReference type="InterPro" id="IPR004107">
    <property type="entry name" value="Integrase_SAM-like_N"/>
</dbReference>
<organism evidence="5 6">
    <name type="scientific">Aminipila luticellarii</name>
    <dbReference type="NCBI Taxonomy" id="2507160"/>
    <lineage>
        <taxon>Bacteria</taxon>
        <taxon>Bacillati</taxon>
        <taxon>Bacillota</taxon>
        <taxon>Clostridia</taxon>
        <taxon>Peptostreptococcales</taxon>
        <taxon>Anaerovoracaceae</taxon>
        <taxon>Aminipila</taxon>
    </lineage>
</organism>
<accession>A0A410PTN9</accession>
<reference evidence="5 6" key="1">
    <citation type="submission" date="2019-01" db="EMBL/GenBank/DDBJ databases">
        <title>Draft genomes of a novel of Aminipila strains.</title>
        <authorList>
            <person name="Ma S."/>
        </authorList>
    </citation>
    <scope>NUCLEOTIDE SEQUENCE [LARGE SCALE GENOMIC DNA]</scope>
    <source>
        <strain evidence="6">JN-39</strain>
    </source>
</reference>
<evidence type="ECO:0000313" key="6">
    <source>
        <dbReference type="Proteomes" id="UP000287601"/>
    </source>
</evidence>
<evidence type="ECO:0000256" key="3">
    <source>
        <dbReference type="PROSITE-ProRule" id="PRU01248"/>
    </source>
</evidence>
<dbReference type="SUPFAM" id="SSF56349">
    <property type="entry name" value="DNA breaking-rejoining enzymes"/>
    <property type="match status" value="1"/>
</dbReference>
<dbReference type="InterPro" id="IPR010998">
    <property type="entry name" value="Integrase_recombinase_N"/>
</dbReference>
<gene>
    <name evidence="5" type="ORF">EQM06_03290</name>
</gene>
<evidence type="ECO:0000256" key="1">
    <source>
        <dbReference type="ARBA" id="ARBA00008857"/>
    </source>
</evidence>
<dbReference type="InterPro" id="IPR044068">
    <property type="entry name" value="CB"/>
</dbReference>
<dbReference type="EMBL" id="CP035281">
    <property type="protein sequence ID" value="QAT42332.1"/>
    <property type="molecule type" value="Genomic_DNA"/>
</dbReference>
<dbReference type="AlphaFoldDB" id="A0A410PTN9"/>
<keyword evidence="2 3" id="KW-0238">DNA-binding</keyword>
<evidence type="ECO:0000256" key="2">
    <source>
        <dbReference type="ARBA" id="ARBA00023125"/>
    </source>
</evidence>
<dbReference type="OrthoDB" id="107900at2"/>
<feature type="domain" description="Core-binding (CB)" evidence="4">
    <location>
        <begin position="27"/>
        <end position="110"/>
    </location>
</feature>
<evidence type="ECO:0000313" key="5">
    <source>
        <dbReference type="EMBL" id="QAT42332.1"/>
    </source>
</evidence>